<dbReference type="FunFam" id="1.10.10.10:FF:000001">
    <property type="entry name" value="LysR family transcriptional regulator"/>
    <property type="match status" value="1"/>
</dbReference>
<dbReference type="Gene3D" id="1.10.10.10">
    <property type="entry name" value="Winged helix-like DNA-binding domain superfamily/Winged helix DNA-binding domain"/>
    <property type="match status" value="1"/>
</dbReference>
<reference evidence="6 7" key="1">
    <citation type="submission" date="2019-06" db="EMBL/GenBank/DDBJ databases">
        <title>Sequencing the genomes of 1000 actinobacteria strains.</title>
        <authorList>
            <person name="Klenk H.-P."/>
        </authorList>
    </citation>
    <scope>NUCLEOTIDE SEQUENCE [LARGE SCALE GENOMIC DNA]</scope>
    <source>
        <strain evidence="6 7">DSM 24617</strain>
    </source>
</reference>
<dbReference type="InterPro" id="IPR036388">
    <property type="entry name" value="WH-like_DNA-bd_sf"/>
</dbReference>
<dbReference type="PANTHER" id="PTHR30346">
    <property type="entry name" value="TRANSCRIPTIONAL DUAL REGULATOR HCAR-RELATED"/>
    <property type="match status" value="1"/>
</dbReference>
<name>A0A542XAE2_9MICO</name>
<dbReference type="PANTHER" id="PTHR30346:SF28">
    <property type="entry name" value="HTH-TYPE TRANSCRIPTIONAL REGULATOR CYNR"/>
    <property type="match status" value="1"/>
</dbReference>
<organism evidence="6 7">
    <name type="scientific">Barrientosiimonas humi</name>
    <dbReference type="NCBI Taxonomy" id="999931"/>
    <lineage>
        <taxon>Bacteria</taxon>
        <taxon>Bacillati</taxon>
        <taxon>Actinomycetota</taxon>
        <taxon>Actinomycetes</taxon>
        <taxon>Micrococcales</taxon>
        <taxon>Dermacoccaceae</taxon>
        <taxon>Barrientosiimonas</taxon>
    </lineage>
</organism>
<evidence type="ECO:0000256" key="1">
    <source>
        <dbReference type="ARBA" id="ARBA00009437"/>
    </source>
</evidence>
<dbReference type="SUPFAM" id="SSF46785">
    <property type="entry name" value="Winged helix' DNA-binding domain"/>
    <property type="match status" value="1"/>
</dbReference>
<dbReference type="Pfam" id="PF00126">
    <property type="entry name" value="HTH_1"/>
    <property type="match status" value="1"/>
</dbReference>
<comment type="caution">
    <text evidence="6">The sequence shown here is derived from an EMBL/GenBank/DDBJ whole genome shotgun (WGS) entry which is preliminary data.</text>
</comment>
<proteinExistence type="inferred from homology"/>
<dbReference type="InterPro" id="IPR036390">
    <property type="entry name" value="WH_DNA-bd_sf"/>
</dbReference>
<dbReference type="InterPro" id="IPR000847">
    <property type="entry name" value="LysR_HTH_N"/>
</dbReference>
<evidence type="ECO:0000313" key="6">
    <source>
        <dbReference type="EMBL" id="TQL32716.1"/>
    </source>
</evidence>
<dbReference type="Proteomes" id="UP000318336">
    <property type="component" value="Unassembled WGS sequence"/>
</dbReference>
<keyword evidence="7" id="KW-1185">Reference proteome</keyword>
<keyword evidence="2" id="KW-0805">Transcription regulation</keyword>
<dbReference type="GO" id="GO:0003700">
    <property type="term" value="F:DNA-binding transcription factor activity"/>
    <property type="evidence" value="ECO:0007669"/>
    <property type="project" value="InterPro"/>
</dbReference>
<keyword evidence="4" id="KW-0804">Transcription</keyword>
<accession>A0A542XAE2</accession>
<evidence type="ECO:0000256" key="4">
    <source>
        <dbReference type="ARBA" id="ARBA00023163"/>
    </source>
</evidence>
<dbReference type="PROSITE" id="PS50931">
    <property type="entry name" value="HTH_LYSR"/>
    <property type="match status" value="1"/>
</dbReference>
<dbReference type="GO" id="GO:0003677">
    <property type="term" value="F:DNA binding"/>
    <property type="evidence" value="ECO:0007669"/>
    <property type="project" value="UniProtKB-KW"/>
</dbReference>
<gene>
    <name evidence="6" type="ORF">FB554_0848</name>
</gene>
<dbReference type="SUPFAM" id="SSF53850">
    <property type="entry name" value="Periplasmic binding protein-like II"/>
    <property type="match status" value="1"/>
</dbReference>
<comment type="similarity">
    <text evidence="1">Belongs to the LysR transcriptional regulatory family.</text>
</comment>
<dbReference type="OrthoDB" id="9808620at2"/>
<dbReference type="RefSeq" id="WP_142004772.1">
    <property type="nucleotide sequence ID" value="NZ_CAJTBP010000001.1"/>
</dbReference>
<dbReference type="EMBL" id="VFOK01000001">
    <property type="protein sequence ID" value="TQL32716.1"/>
    <property type="molecule type" value="Genomic_DNA"/>
</dbReference>
<dbReference type="PRINTS" id="PR00039">
    <property type="entry name" value="HTHLYSR"/>
</dbReference>
<dbReference type="GO" id="GO:0032993">
    <property type="term" value="C:protein-DNA complex"/>
    <property type="evidence" value="ECO:0007669"/>
    <property type="project" value="TreeGrafter"/>
</dbReference>
<evidence type="ECO:0000259" key="5">
    <source>
        <dbReference type="PROSITE" id="PS50931"/>
    </source>
</evidence>
<sequence length="289" mass="31114">MANDPSVDDLRLVLAIAEEASIGAAARRLHVSQPSASARLSTLERRLGLPLFTRDTTGARPTPAGQEVARQAEHLLGHLDGIYRAAHAASREKPLRIGTFASLAPSVFPSVEQLLRQPVLPTVSHGPELVHLVSEGSLDAAVVGIAEQMTLPRQARVHPLGEDVLEVFRRRSTPGRGRGRTPYAGRRVLVATYDSTGPDVAARLARLGAEVELAATLPTAVAMARRVGCLAVVPRSALAHQTTEDEVLDPLPFRQRIRLSLVTPRAADPRLVAGRGELRRALHLTIARR</sequence>
<protein>
    <submittedName>
        <fullName evidence="6">DNA-binding transcriptional LysR family regulator</fullName>
    </submittedName>
</protein>
<evidence type="ECO:0000313" key="7">
    <source>
        <dbReference type="Proteomes" id="UP000318336"/>
    </source>
</evidence>
<keyword evidence="3 6" id="KW-0238">DNA-binding</keyword>
<evidence type="ECO:0000256" key="3">
    <source>
        <dbReference type="ARBA" id="ARBA00023125"/>
    </source>
</evidence>
<evidence type="ECO:0000256" key="2">
    <source>
        <dbReference type="ARBA" id="ARBA00023015"/>
    </source>
</evidence>
<dbReference type="Gene3D" id="3.40.190.10">
    <property type="entry name" value="Periplasmic binding protein-like II"/>
    <property type="match status" value="2"/>
</dbReference>
<dbReference type="AlphaFoldDB" id="A0A542XAE2"/>
<feature type="domain" description="HTH lysR-type" evidence="5">
    <location>
        <begin position="5"/>
        <end position="62"/>
    </location>
</feature>